<proteinExistence type="predicted"/>
<accession>A0A8K0C7V9</accession>
<evidence type="ECO:0000313" key="2">
    <source>
        <dbReference type="EMBL" id="KAF2881029.1"/>
    </source>
</evidence>
<organism evidence="2 3">
    <name type="scientific">Ignelater luminosus</name>
    <name type="common">Cucubano</name>
    <name type="synonym">Pyrophorus luminosus</name>
    <dbReference type="NCBI Taxonomy" id="2038154"/>
    <lineage>
        <taxon>Eukaryota</taxon>
        <taxon>Metazoa</taxon>
        <taxon>Ecdysozoa</taxon>
        <taxon>Arthropoda</taxon>
        <taxon>Hexapoda</taxon>
        <taxon>Insecta</taxon>
        <taxon>Pterygota</taxon>
        <taxon>Neoptera</taxon>
        <taxon>Endopterygota</taxon>
        <taxon>Coleoptera</taxon>
        <taxon>Polyphaga</taxon>
        <taxon>Elateriformia</taxon>
        <taxon>Elateroidea</taxon>
        <taxon>Elateridae</taxon>
        <taxon>Agrypninae</taxon>
        <taxon>Pyrophorini</taxon>
        <taxon>Ignelater</taxon>
    </lineage>
</organism>
<dbReference type="Proteomes" id="UP000801492">
    <property type="component" value="Unassembled WGS sequence"/>
</dbReference>
<evidence type="ECO:0000259" key="1">
    <source>
        <dbReference type="Pfam" id="PF13843"/>
    </source>
</evidence>
<gene>
    <name evidence="2" type="ORF">ILUMI_25147</name>
</gene>
<dbReference type="InterPro" id="IPR029526">
    <property type="entry name" value="PGBD"/>
</dbReference>
<dbReference type="OrthoDB" id="123207at2759"/>
<protein>
    <recommendedName>
        <fullName evidence="1">PiggyBac transposable element-derived protein domain-containing protein</fullName>
    </recommendedName>
</protein>
<evidence type="ECO:0000313" key="3">
    <source>
        <dbReference type="Proteomes" id="UP000801492"/>
    </source>
</evidence>
<keyword evidence="3" id="KW-1185">Reference proteome</keyword>
<dbReference type="AlphaFoldDB" id="A0A8K0C7V9"/>
<reference evidence="2" key="1">
    <citation type="submission" date="2019-08" db="EMBL/GenBank/DDBJ databases">
        <title>The genome of the North American firefly Photinus pyralis.</title>
        <authorList>
            <consortium name="Photinus pyralis genome working group"/>
            <person name="Fallon T.R."/>
            <person name="Sander Lower S.E."/>
            <person name="Weng J.-K."/>
        </authorList>
    </citation>
    <scope>NUCLEOTIDE SEQUENCE</scope>
    <source>
        <strain evidence="2">TRF0915ILg1</strain>
        <tissue evidence="2">Whole body</tissue>
    </source>
</reference>
<sequence>MKHIALNFTAKDNLRRPNEIYRRLLADWDNHTRSPDRHKNSERIIREISGDSEDSVLSDDEDGASSFRNAATVDDEEDCSSDDEIPLSDSIFRYCSEKPKKWGYKLWVLSEFFYDFELFTGLVNTAETEVNFGAASNVVVRMSRQIPEQVYHKLYFDNYFTSLSLVPYLLKRGIDCIVTARVNRVSNGKFPTEKVFKSKGRDWCVEKETEYDGVSIKAIQWLDNKVITLVSNYAGSEPKHQVRQFFRTEKKTKCMSYTDIVKIYNGHMGGVDLLESRIALYHIQLRKKKWYHRLFFHMLDVAICNSWIIFRRIAKCHDEFRETSLYDFKLEVAKSLANAGHKFKKKRSTYEWF</sequence>
<dbReference type="PANTHER" id="PTHR47272">
    <property type="entry name" value="DDE_TNP_1_7 DOMAIN-CONTAINING PROTEIN"/>
    <property type="match status" value="1"/>
</dbReference>
<dbReference type="Pfam" id="PF13843">
    <property type="entry name" value="DDE_Tnp_1_7"/>
    <property type="match status" value="1"/>
</dbReference>
<comment type="caution">
    <text evidence="2">The sequence shown here is derived from an EMBL/GenBank/DDBJ whole genome shotgun (WGS) entry which is preliminary data.</text>
</comment>
<name>A0A8K0C7V9_IGNLU</name>
<feature type="domain" description="PiggyBac transposable element-derived protein" evidence="1">
    <location>
        <begin position="94"/>
        <end position="307"/>
    </location>
</feature>
<dbReference type="EMBL" id="VTPC01090874">
    <property type="protein sequence ID" value="KAF2881029.1"/>
    <property type="molecule type" value="Genomic_DNA"/>
</dbReference>